<reference evidence="8 9" key="1">
    <citation type="journal article" date="2010" name="Nature">
        <title>Perigord black truffle genome uncovers evolutionary origins and mechanisms of symbiosis.</title>
        <authorList>
            <person name="Martin F."/>
            <person name="Kohler A."/>
            <person name="Murat C."/>
            <person name="Balestrini R."/>
            <person name="Coutinho P.M."/>
            <person name="Jaillon O."/>
            <person name="Montanini B."/>
            <person name="Morin E."/>
            <person name="Noel B."/>
            <person name="Percudani R."/>
            <person name="Porcel B."/>
            <person name="Rubini A."/>
            <person name="Amicucci A."/>
            <person name="Amselem J."/>
            <person name="Anthouard V."/>
            <person name="Arcioni S."/>
            <person name="Artiguenave F."/>
            <person name="Aury J.M."/>
            <person name="Ballario P."/>
            <person name="Bolchi A."/>
            <person name="Brenna A."/>
            <person name="Brun A."/>
            <person name="Buee M."/>
            <person name="Cantarel B."/>
            <person name="Chevalier G."/>
            <person name="Couloux A."/>
            <person name="Da Silva C."/>
            <person name="Denoeud F."/>
            <person name="Duplessis S."/>
            <person name="Ghignone S."/>
            <person name="Hilselberger B."/>
            <person name="Iotti M."/>
            <person name="Marcais B."/>
            <person name="Mello A."/>
            <person name="Miranda M."/>
            <person name="Pacioni G."/>
            <person name="Quesneville H."/>
            <person name="Riccioni C."/>
            <person name="Ruotolo R."/>
            <person name="Splivallo R."/>
            <person name="Stocchi V."/>
            <person name="Tisserant E."/>
            <person name="Viscomi A.R."/>
            <person name="Zambonelli A."/>
            <person name="Zampieri E."/>
            <person name="Henrissat B."/>
            <person name="Lebrun M.H."/>
            <person name="Paolocci F."/>
            <person name="Bonfante P."/>
            <person name="Ottonello S."/>
            <person name="Wincker P."/>
        </authorList>
    </citation>
    <scope>NUCLEOTIDE SEQUENCE [LARGE SCALE GENOMIC DNA]</scope>
    <source>
        <strain evidence="8 9">Mel28</strain>
    </source>
</reference>
<dbReference type="InterPro" id="IPR036259">
    <property type="entry name" value="MFS_trans_sf"/>
</dbReference>
<dbReference type="FunFam" id="1.20.1250.20:FF:000278">
    <property type="entry name" value="Putative MFS transporter"/>
    <property type="match status" value="1"/>
</dbReference>
<feature type="compositionally biased region" description="Polar residues" evidence="6">
    <location>
        <begin position="757"/>
        <end position="769"/>
    </location>
</feature>
<feature type="transmembrane region" description="Helical" evidence="7">
    <location>
        <begin position="1400"/>
        <end position="1418"/>
    </location>
</feature>
<dbReference type="FunFam" id="1.20.1250.20:FF:000399">
    <property type="entry name" value="MFS general substrate transporter"/>
    <property type="match status" value="1"/>
</dbReference>
<dbReference type="GO" id="GO:1905135">
    <property type="term" value="P:biotin import across plasma membrane"/>
    <property type="evidence" value="ECO:0007669"/>
    <property type="project" value="TreeGrafter"/>
</dbReference>
<dbReference type="SUPFAM" id="SSF103473">
    <property type="entry name" value="MFS general substrate transporter"/>
    <property type="match status" value="1"/>
</dbReference>
<feature type="region of interest" description="Disordered" evidence="6">
    <location>
        <begin position="949"/>
        <end position="1093"/>
    </location>
</feature>
<dbReference type="PANTHER" id="PTHR43791:SF33">
    <property type="entry name" value="VITAMIN H TRANSPORTER 1"/>
    <property type="match status" value="1"/>
</dbReference>
<feature type="compositionally biased region" description="Polar residues" evidence="6">
    <location>
        <begin position="567"/>
        <end position="581"/>
    </location>
</feature>
<feature type="transmembrane region" description="Helical" evidence="7">
    <location>
        <begin position="1157"/>
        <end position="1175"/>
    </location>
</feature>
<feature type="transmembrane region" description="Helical" evidence="7">
    <location>
        <begin position="1457"/>
        <end position="1480"/>
    </location>
</feature>
<feature type="compositionally biased region" description="Polar residues" evidence="6">
    <location>
        <begin position="953"/>
        <end position="970"/>
    </location>
</feature>
<feature type="compositionally biased region" description="Polar residues" evidence="6">
    <location>
        <begin position="246"/>
        <end position="256"/>
    </location>
</feature>
<keyword evidence="5 7" id="KW-0472">Membrane</keyword>
<evidence type="ECO:0000313" key="9">
    <source>
        <dbReference type="Proteomes" id="UP000006911"/>
    </source>
</evidence>
<evidence type="ECO:0000256" key="3">
    <source>
        <dbReference type="ARBA" id="ARBA00022692"/>
    </source>
</evidence>
<dbReference type="Pfam" id="PF07690">
    <property type="entry name" value="MFS_1"/>
    <property type="match status" value="1"/>
</dbReference>
<name>D5GAK8_TUBMM</name>
<feature type="compositionally biased region" description="Basic and acidic residues" evidence="6">
    <location>
        <begin position="973"/>
        <end position="1014"/>
    </location>
</feature>
<feature type="compositionally biased region" description="Low complexity" evidence="6">
    <location>
        <begin position="521"/>
        <end position="544"/>
    </location>
</feature>
<dbReference type="GO" id="GO:0015295">
    <property type="term" value="F:solute:proton symporter activity"/>
    <property type="evidence" value="ECO:0007669"/>
    <property type="project" value="TreeGrafter"/>
</dbReference>
<feature type="compositionally biased region" description="Basic and acidic residues" evidence="6">
    <location>
        <begin position="406"/>
        <end position="425"/>
    </location>
</feature>
<evidence type="ECO:0000313" key="8">
    <source>
        <dbReference type="EMBL" id="CAZ81551.1"/>
    </source>
</evidence>
<dbReference type="EMBL" id="FN430079">
    <property type="protein sequence ID" value="CAZ81551.1"/>
    <property type="molecule type" value="Genomic_DNA"/>
</dbReference>
<feature type="compositionally biased region" description="Low complexity" evidence="6">
    <location>
        <begin position="426"/>
        <end position="437"/>
    </location>
</feature>
<organism evidence="8 9">
    <name type="scientific">Tuber melanosporum (strain Mel28)</name>
    <name type="common">Perigord black truffle</name>
    <dbReference type="NCBI Taxonomy" id="656061"/>
    <lineage>
        <taxon>Eukaryota</taxon>
        <taxon>Fungi</taxon>
        <taxon>Dikarya</taxon>
        <taxon>Ascomycota</taxon>
        <taxon>Pezizomycotina</taxon>
        <taxon>Pezizomycetes</taxon>
        <taxon>Pezizales</taxon>
        <taxon>Tuberaceae</taxon>
        <taxon>Tuber</taxon>
    </lineage>
</organism>
<dbReference type="Proteomes" id="UP000006911">
    <property type="component" value="Unassembled WGS sequence"/>
</dbReference>
<feature type="region of interest" description="Disordered" evidence="6">
    <location>
        <begin position="745"/>
        <end position="789"/>
    </location>
</feature>
<feature type="region of interest" description="Disordered" evidence="6">
    <location>
        <begin position="490"/>
        <end position="623"/>
    </location>
</feature>
<evidence type="ECO:0000256" key="1">
    <source>
        <dbReference type="ARBA" id="ARBA00004141"/>
    </source>
</evidence>
<feature type="transmembrane region" description="Helical" evidence="7">
    <location>
        <begin position="1363"/>
        <end position="1388"/>
    </location>
</feature>
<feature type="compositionally biased region" description="Polar residues" evidence="6">
    <location>
        <begin position="493"/>
        <end position="513"/>
    </location>
</feature>
<feature type="transmembrane region" description="Helical" evidence="7">
    <location>
        <begin position="1536"/>
        <end position="1555"/>
    </location>
</feature>
<accession>D5GAK8</accession>
<feature type="region of interest" description="Disordered" evidence="6">
    <location>
        <begin position="405"/>
        <end position="474"/>
    </location>
</feature>
<feature type="region of interest" description="Disordered" evidence="6">
    <location>
        <begin position="233"/>
        <end position="271"/>
    </location>
</feature>
<dbReference type="KEGG" id="tml:GSTUM_00003664001"/>
<keyword evidence="9" id="KW-1185">Reference proteome</keyword>
<dbReference type="HOGENOM" id="CLU_244611_0_0_1"/>
<feature type="transmembrane region" description="Helical" evidence="7">
    <location>
        <begin position="1430"/>
        <end position="1451"/>
    </location>
</feature>
<evidence type="ECO:0000256" key="7">
    <source>
        <dbReference type="SAM" id="Phobius"/>
    </source>
</evidence>
<feature type="compositionally biased region" description="Low complexity" evidence="6">
    <location>
        <begin position="1015"/>
        <end position="1024"/>
    </location>
</feature>
<dbReference type="GO" id="GO:0005886">
    <property type="term" value="C:plasma membrane"/>
    <property type="evidence" value="ECO:0007669"/>
    <property type="project" value="TreeGrafter"/>
</dbReference>
<protein>
    <submittedName>
        <fullName evidence="8">(Perigord truffle) hypothetical protein</fullName>
    </submittedName>
</protein>
<dbReference type="RefSeq" id="XP_002837360.1">
    <property type="nucleotide sequence ID" value="XM_002837314.1"/>
</dbReference>
<feature type="transmembrane region" description="Helical" evidence="7">
    <location>
        <begin position="1249"/>
        <end position="1267"/>
    </location>
</feature>
<dbReference type="InterPro" id="IPR011701">
    <property type="entry name" value="MFS"/>
</dbReference>
<keyword evidence="2" id="KW-0813">Transport</keyword>
<keyword evidence="4 7" id="KW-1133">Transmembrane helix</keyword>
<feature type="transmembrane region" description="Helical" evidence="7">
    <location>
        <begin position="1279"/>
        <end position="1301"/>
    </location>
</feature>
<keyword evidence="3 7" id="KW-0812">Transmembrane</keyword>
<feature type="transmembrane region" description="Helical" evidence="7">
    <location>
        <begin position="1492"/>
        <end position="1516"/>
    </location>
</feature>
<dbReference type="InParanoid" id="D5GAK8"/>
<sequence>MDTANVSNSGGLVGAALRGGVADGLVQGQPSSSQAEFVPYQHQLVFGPGTNEYSAIPESFPHTEYNPYPSSEAWNAPSQPAHQQHAQHYTSLDPMSHFAPPPHAFPQQFTPHNFPTNQHPFAATGAVTTASPQIATAPITAARTKQSHKPPSIQQSFGPNVVRNVATSTPNAATLTTNAMTSTTNVTTSTPKANAETRVKGCPNVTVWSPHDPSLQLSLDFLKMISSVALGGEPSASVGPPKKNQKVASAASTTKAQPVKTAAPPKSKLPEDPVEKVRYQIEDALECDGDDDIEDIRKASKQVWDVIIGIRPEQSKLVEVAVRAILKVGDNQILRALGESILFSIRLRKWMTTEWNRDRNSPTLLYKFCVSEEDLEQSSWIKALKSIGSKSEDPKTREICMAITRSARERSAKREREEKAKEKQQKPASLAASSSLSDRTNDKEKSLGNGAAAKSEASSNVNVGIKRKSEDDARVGQNTIKKIALGEGKIPAVSSSPNPKTGLSAGNSKNAATPTAEKKLTTSTATSTSANGSSASAKPKTTTSGFFKSLQGNRPAIVTKPAEKKSTPNPESTPSTFTSIFDQLVRQQKEGTTGLRPDSDSKKREADEDQNGSNKKVRKKKTVRWKTGEDLARVKVIEWVEPEGEYYGGSSGHENHEYGNARNFDVEEGREALAALKNRNFLEDEEDLLDWYQPLSIDFGDLNHASTSADNAISRGGKKEIISEEAKIQSKRELQTLSALYTSPAAIPYSPREPDSNSDGSQEFGQQPTIIPLPDRLKPPTGLENSFGSVQLNPQPAAVADISSILSAINNFQQPAQSQTQATANSILAQIQAITQSQQQPAVPPSVPFTQPVAQQIAQAAPAPAQQPDLGSILMALGPNSSQQQQAGTSLLQNLVQQGSAAQGGTSAALTNILAQMSSNPTAFSFGQTIPNTYDTSNSQTWPTYEPQFHQPYGSTPNHSNQSSWATGSGTDEFGRTLREGDREKEGRGGKDVRGALREATGWDERKSEVERHNGSGNNGNNGNEPTRGGWSGVGEIEYGTSRQQPPKSLERKMTSAGVTPTSLPDKGKELSEGVQESRISGSDPELMEDREGGEDTVLDAKIERIYRKLDLRIVPAFWVLYFLCAAIRSNVGLSLTMNSKEKHSLSDRLKLTPHEISTGLALFYVCYVLFDLPANLIMTRLSPHVWMSRIVIGVGIVGSCHAALSAEWNFYLLRVLLGIVIAGMWPGMAYYLTLFYPPSRTGKRIGQYFTAAQVSAAVVGLVSAGFQKMDGYGGLTGFEWMFLLYGLVAVIDGIVILWWLPDRPRAPGTHVQPTGWRRYIPASQPALKGEDARVHYEDLTRVYHSKPWGVKDLVKILRDWRLYPLTIMYFGVVGVGIGVQNFGTLIIRATNPKLTSVELSLLFSPIWVCDLIAILLVTPISDRFHHYRALFFSVPVCIQISGLLVTTYAGGPDNPWPRYVGLLMVGFGLGPTVPICMTWTNEIFQRRHGEVGVAAASALVSGLGNLGSVTTTYALYTGWDSDNRKGPHQFRKSNLVMIGILCTSILSAVTMGLLMKFVDGKKTPEEQGAVMDRAARRELRGQRGFGRIKGGG</sequence>
<dbReference type="eggNOG" id="KOG2533">
    <property type="taxonomic scope" value="Eukaryota"/>
</dbReference>
<dbReference type="Gene3D" id="1.20.1250.20">
    <property type="entry name" value="MFS general substrate transporter like domains"/>
    <property type="match status" value="2"/>
</dbReference>
<feature type="transmembrane region" description="Helical" evidence="7">
    <location>
        <begin position="1211"/>
        <end position="1237"/>
    </location>
</feature>
<evidence type="ECO:0000256" key="2">
    <source>
        <dbReference type="ARBA" id="ARBA00022448"/>
    </source>
</evidence>
<evidence type="ECO:0000256" key="4">
    <source>
        <dbReference type="ARBA" id="ARBA00022989"/>
    </source>
</evidence>
<feature type="compositionally biased region" description="Basic and acidic residues" evidence="6">
    <location>
        <begin position="597"/>
        <end position="606"/>
    </location>
</feature>
<dbReference type="GeneID" id="9187491"/>
<comment type="subcellular location">
    <subcellularLocation>
        <location evidence="1">Membrane</location>
        <topology evidence="1">Multi-pass membrane protein</topology>
    </subcellularLocation>
</comment>
<dbReference type="GO" id="GO:0015225">
    <property type="term" value="F:biotin transmembrane transporter activity"/>
    <property type="evidence" value="ECO:0007669"/>
    <property type="project" value="TreeGrafter"/>
</dbReference>
<dbReference type="PANTHER" id="PTHR43791">
    <property type="entry name" value="PERMEASE-RELATED"/>
    <property type="match status" value="1"/>
</dbReference>
<evidence type="ECO:0000256" key="6">
    <source>
        <dbReference type="SAM" id="MobiDB-lite"/>
    </source>
</evidence>
<proteinExistence type="predicted"/>
<evidence type="ECO:0000256" key="5">
    <source>
        <dbReference type="ARBA" id="ARBA00023136"/>
    </source>
</evidence>
<dbReference type="GO" id="GO:1901604">
    <property type="term" value="F:dethiobiotin transmembrane transporter activity"/>
    <property type="evidence" value="ECO:0007669"/>
    <property type="project" value="TreeGrafter"/>
</dbReference>
<feature type="transmembrane region" description="Helical" evidence="7">
    <location>
        <begin position="1114"/>
        <end position="1137"/>
    </location>
</feature>
<gene>
    <name evidence="8" type="ORF">GSTUM_00003664001</name>
</gene>